<name>A0ABD5PV71_9EURY</name>
<dbReference type="Proteomes" id="UP001595898">
    <property type="component" value="Unassembled WGS sequence"/>
</dbReference>
<gene>
    <name evidence="3" type="ORF">ACFO5R_21370</name>
</gene>
<keyword evidence="4" id="KW-1185">Reference proteome</keyword>
<feature type="transmembrane region" description="Helical" evidence="2">
    <location>
        <begin position="214"/>
        <end position="233"/>
    </location>
</feature>
<sequence length="401" mass="43981">MDAVDDLSDAIDATRNRLTPFDAGTWLKLSIIVLFVVGFSAGGPTFPGGDAGSFAESPDTGPGPDPTVDDLPEDFFLYLAIAAGILLTLWLLFAFVSAVMEFAFIESLRSTEVHVRQYARRNVGRGARLFVFRALLSLLAAAIVLGPIAYVVLVRGPDALLAGWVIAIVLLAFLVYGLYAIVMRFTSEFVAPIMLLEDRGVLGGWRRFWGTFAANWTEYVVYLLLAWIILAVVQIAMGFLLLFGGLLLAIPFVVLFLLAFALGDVGVFLAIPIGIVAVVVYALFYGLIWMPVRSYFQYYALLLLGDTNAELDLIPDQRAAIRSDGGEPAGSAPDDEAHPDGRWGTDDRDESGAWDRDPDADDREDSTDDSWSDGTDDPWGDRNDSDPWDDESDDRDDDRGW</sequence>
<feature type="region of interest" description="Disordered" evidence="1">
    <location>
        <begin position="322"/>
        <end position="401"/>
    </location>
</feature>
<feature type="transmembrane region" description="Helical" evidence="2">
    <location>
        <begin position="267"/>
        <end position="288"/>
    </location>
</feature>
<feature type="compositionally biased region" description="Basic and acidic residues" evidence="1">
    <location>
        <begin position="335"/>
        <end position="357"/>
    </location>
</feature>
<evidence type="ECO:0000256" key="2">
    <source>
        <dbReference type="SAM" id="Phobius"/>
    </source>
</evidence>
<dbReference type="EMBL" id="JBHSFA010000011">
    <property type="protein sequence ID" value="MFC4544485.1"/>
    <property type="molecule type" value="Genomic_DNA"/>
</dbReference>
<organism evidence="3 4">
    <name type="scientific">Halosolutus amylolyticus</name>
    <dbReference type="NCBI Taxonomy" id="2932267"/>
    <lineage>
        <taxon>Archaea</taxon>
        <taxon>Methanobacteriati</taxon>
        <taxon>Methanobacteriota</taxon>
        <taxon>Stenosarchaea group</taxon>
        <taxon>Halobacteria</taxon>
        <taxon>Halobacteriales</taxon>
        <taxon>Natrialbaceae</taxon>
        <taxon>Halosolutus</taxon>
    </lineage>
</organism>
<keyword evidence="2" id="KW-0812">Transmembrane</keyword>
<evidence type="ECO:0008006" key="5">
    <source>
        <dbReference type="Google" id="ProtNLM"/>
    </source>
</evidence>
<feature type="compositionally biased region" description="Acidic residues" evidence="1">
    <location>
        <begin position="386"/>
        <end position="401"/>
    </location>
</feature>
<feature type="transmembrane region" description="Helical" evidence="2">
    <location>
        <begin position="130"/>
        <end position="153"/>
    </location>
</feature>
<feature type="transmembrane region" description="Helical" evidence="2">
    <location>
        <begin position="159"/>
        <end position="182"/>
    </location>
</feature>
<dbReference type="RefSeq" id="WP_250141216.1">
    <property type="nucleotide sequence ID" value="NZ_JALIQP010000003.1"/>
</dbReference>
<evidence type="ECO:0000313" key="4">
    <source>
        <dbReference type="Proteomes" id="UP001595898"/>
    </source>
</evidence>
<dbReference type="Pfam" id="PF24400">
    <property type="entry name" value="DUF7544"/>
    <property type="match status" value="1"/>
</dbReference>
<feature type="compositionally biased region" description="Acidic residues" evidence="1">
    <location>
        <begin position="358"/>
        <end position="378"/>
    </location>
</feature>
<feature type="transmembrane region" description="Helical" evidence="2">
    <location>
        <begin position="75"/>
        <end position="100"/>
    </location>
</feature>
<proteinExistence type="predicted"/>
<feature type="transmembrane region" description="Helical" evidence="2">
    <location>
        <begin position="240"/>
        <end position="261"/>
    </location>
</feature>
<evidence type="ECO:0000313" key="3">
    <source>
        <dbReference type="EMBL" id="MFC4544485.1"/>
    </source>
</evidence>
<keyword evidence="2" id="KW-1133">Transmembrane helix</keyword>
<accession>A0ABD5PV71</accession>
<reference evidence="3 4" key="1">
    <citation type="journal article" date="2019" name="Int. J. Syst. Evol. Microbiol.">
        <title>The Global Catalogue of Microorganisms (GCM) 10K type strain sequencing project: providing services to taxonomists for standard genome sequencing and annotation.</title>
        <authorList>
            <consortium name="The Broad Institute Genomics Platform"/>
            <consortium name="The Broad Institute Genome Sequencing Center for Infectious Disease"/>
            <person name="Wu L."/>
            <person name="Ma J."/>
        </authorList>
    </citation>
    <scope>NUCLEOTIDE SEQUENCE [LARGE SCALE GENOMIC DNA]</scope>
    <source>
        <strain evidence="3 4">WLHS5</strain>
    </source>
</reference>
<dbReference type="AlphaFoldDB" id="A0ABD5PV71"/>
<keyword evidence="2" id="KW-0472">Membrane</keyword>
<comment type="caution">
    <text evidence="3">The sequence shown here is derived from an EMBL/GenBank/DDBJ whole genome shotgun (WGS) entry which is preliminary data.</text>
</comment>
<protein>
    <recommendedName>
        <fullName evidence="5">Membrane domain of glycerophosphoryl diester phosphodiesterase</fullName>
    </recommendedName>
</protein>
<evidence type="ECO:0000256" key="1">
    <source>
        <dbReference type="SAM" id="MobiDB-lite"/>
    </source>
</evidence>
<feature type="transmembrane region" description="Helical" evidence="2">
    <location>
        <begin position="25"/>
        <end position="43"/>
    </location>
</feature>
<dbReference type="InterPro" id="IPR055966">
    <property type="entry name" value="DUF7544"/>
</dbReference>